<dbReference type="InterPro" id="IPR049067">
    <property type="entry name" value="MreB-like_C"/>
</dbReference>
<accession>A0A285T9L4</accession>
<organism evidence="3 4">
    <name type="scientific">Pseudobutyrivibrio ruminis DSM 9787</name>
    <dbReference type="NCBI Taxonomy" id="1123011"/>
    <lineage>
        <taxon>Bacteria</taxon>
        <taxon>Bacillati</taxon>
        <taxon>Bacillota</taxon>
        <taxon>Clostridia</taxon>
        <taxon>Lachnospirales</taxon>
        <taxon>Lachnospiraceae</taxon>
        <taxon>Pseudobutyrivibrio</taxon>
    </lineage>
</organism>
<dbReference type="Pfam" id="PF17989">
    <property type="entry name" value="ALP_N"/>
    <property type="match status" value="1"/>
</dbReference>
<dbReference type="Proteomes" id="UP000219563">
    <property type="component" value="Unassembled WGS sequence"/>
</dbReference>
<evidence type="ECO:0000313" key="4">
    <source>
        <dbReference type="Proteomes" id="UP000219563"/>
    </source>
</evidence>
<evidence type="ECO:0000259" key="1">
    <source>
        <dbReference type="Pfam" id="PF17989"/>
    </source>
</evidence>
<evidence type="ECO:0000259" key="2">
    <source>
        <dbReference type="Pfam" id="PF21522"/>
    </source>
</evidence>
<dbReference type="InterPro" id="IPR040607">
    <property type="entry name" value="ALP_N"/>
</dbReference>
<protein>
    <submittedName>
        <fullName evidence="3">Uncharacterized protein</fullName>
    </submittedName>
</protein>
<reference evidence="3 4" key="1">
    <citation type="submission" date="2017-08" db="EMBL/GenBank/DDBJ databases">
        <authorList>
            <person name="de Groot N.N."/>
        </authorList>
    </citation>
    <scope>NUCLEOTIDE SEQUENCE [LARGE SCALE GENOMIC DNA]</scope>
    <source>
        <strain evidence="3 4">DSM 9787</strain>
    </source>
</reference>
<evidence type="ECO:0000313" key="3">
    <source>
        <dbReference type="EMBL" id="SOC16298.1"/>
    </source>
</evidence>
<dbReference type="RefSeq" id="WP_097077146.1">
    <property type="nucleotide sequence ID" value="NZ_OBMR01000014.1"/>
</dbReference>
<proteinExistence type="predicted"/>
<dbReference type="Pfam" id="PF21522">
    <property type="entry name" value="MreB-like_C"/>
    <property type="match status" value="1"/>
</dbReference>
<feature type="domain" description="Actin homologue MreB-like C-terminal" evidence="2">
    <location>
        <begin position="178"/>
        <end position="296"/>
    </location>
</feature>
<name>A0A285T9L4_9FIRM</name>
<dbReference type="Gene3D" id="3.30.420.40">
    <property type="match status" value="2"/>
</dbReference>
<gene>
    <name evidence="3" type="ORF">SAMN02910411_0360</name>
</gene>
<feature type="domain" description="Actin-like protein N-terminal" evidence="1">
    <location>
        <begin position="7"/>
        <end position="156"/>
    </location>
</feature>
<sequence length="326" mass="36934">MENIIFGIDHGNGNMKTVRQSFPCGFKMQETEPSHLFSKDIIEYQGKFYSLTTNKFAYQTDKTADDKALILTMFAMAKEWEARLKEKTQDYDFKKNFSGLNGKEIVLALGLPPAHFEKQHVAFKKYFEDHMKNGINFKYNGKSIMAYLKDVIVLPQDYAGATIMMGDVIKENSTVYCIDIGDGTVDMVGLTDGMPDKDTMLSREMGMSKLRGQIIDDVINDYGVTLDTKTVDGYLKDKRLPLPDDIKEQVENRIEQTTAEFTTELINQLHTKVADFRVYPSIFLGGGSMVLKEYIEKSKMFGITHYIDSISANAIGYEKIAEALVK</sequence>
<dbReference type="EMBL" id="OBMR01000014">
    <property type="protein sequence ID" value="SOC16298.1"/>
    <property type="molecule type" value="Genomic_DNA"/>
</dbReference>
<dbReference type="SUPFAM" id="SSF53067">
    <property type="entry name" value="Actin-like ATPase domain"/>
    <property type="match status" value="2"/>
</dbReference>
<dbReference type="AlphaFoldDB" id="A0A285T9L4"/>
<dbReference type="InterPro" id="IPR043129">
    <property type="entry name" value="ATPase_NBD"/>
</dbReference>